<name>A0AAV7MPE3_PLEWA</name>
<reference evidence="1" key="1">
    <citation type="journal article" date="2022" name="bioRxiv">
        <title>Sequencing and chromosome-scale assembly of the giantPleurodeles waltlgenome.</title>
        <authorList>
            <person name="Brown T."/>
            <person name="Elewa A."/>
            <person name="Iarovenko S."/>
            <person name="Subramanian E."/>
            <person name="Araus A.J."/>
            <person name="Petzold A."/>
            <person name="Susuki M."/>
            <person name="Suzuki K.-i.T."/>
            <person name="Hayashi T."/>
            <person name="Toyoda A."/>
            <person name="Oliveira C."/>
            <person name="Osipova E."/>
            <person name="Leigh N.D."/>
            <person name="Simon A."/>
            <person name="Yun M.H."/>
        </authorList>
    </citation>
    <scope>NUCLEOTIDE SEQUENCE</scope>
    <source>
        <strain evidence="1">20211129_DDA</strain>
        <tissue evidence="1">Liver</tissue>
    </source>
</reference>
<evidence type="ECO:0000313" key="2">
    <source>
        <dbReference type="Proteomes" id="UP001066276"/>
    </source>
</evidence>
<protein>
    <submittedName>
        <fullName evidence="1">Uncharacterized protein</fullName>
    </submittedName>
</protein>
<evidence type="ECO:0000313" key="1">
    <source>
        <dbReference type="EMBL" id="KAJ1104949.1"/>
    </source>
</evidence>
<keyword evidence="2" id="KW-1185">Reference proteome</keyword>
<dbReference type="AlphaFoldDB" id="A0AAV7MPE3"/>
<proteinExistence type="predicted"/>
<sequence length="96" mass="10178">MGSRWAGDGAGSGRYGFVLGAKAPGGGARAAVPVLKKSLFKWVCFQFICEDCRCEGDTMASGSEIPSTWVCTEKRMSPTRTEMVFGSRAPCFVASA</sequence>
<organism evidence="1 2">
    <name type="scientific">Pleurodeles waltl</name>
    <name type="common">Iberian ribbed newt</name>
    <dbReference type="NCBI Taxonomy" id="8319"/>
    <lineage>
        <taxon>Eukaryota</taxon>
        <taxon>Metazoa</taxon>
        <taxon>Chordata</taxon>
        <taxon>Craniata</taxon>
        <taxon>Vertebrata</taxon>
        <taxon>Euteleostomi</taxon>
        <taxon>Amphibia</taxon>
        <taxon>Batrachia</taxon>
        <taxon>Caudata</taxon>
        <taxon>Salamandroidea</taxon>
        <taxon>Salamandridae</taxon>
        <taxon>Pleurodelinae</taxon>
        <taxon>Pleurodeles</taxon>
    </lineage>
</organism>
<gene>
    <name evidence="1" type="ORF">NDU88_002357</name>
</gene>
<comment type="caution">
    <text evidence="1">The sequence shown here is derived from an EMBL/GenBank/DDBJ whole genome shotgun (WGS) entry which is preliminary data.</text>
</comment>
<dbReference type="EMBL" id="JANPWB010000013">
    <property type="protein sequence ID" value="KAJ1104949.1"/>
    <property type="molecule type" value="Genomic_DNA"/>
</dbReference>
<accession>A0AAV7MPE3</accession>
<dbReference type="Proteomes" id="UP001066276">
    <property type="component" value="Chromosome 9"/>
</dbReference>